<name>A0ABQ0JD14_9VIBR</name>
<reference evidence="2" key="1">
    <citation type="submission" date="2014-09" db="EMBL/GenBank/DDBJ databases">
        <title>Vibrio variabilis JCM 19239. (C206) whole genome shotgun sequence.</title>
        <authorList>
            <person name="Sawabe T."/>
            <person name="Meirelles P."/>
            <person name="Nakanishi M."/>
            <person name="Sayaka M."/>
            <person name="Hattori M."/>
            <person name="Ohkuma M."/>
        </authorList>
    </citation>
    <scope>NUCLEOTIDE SEQUENCE [LARGE SCALE GENOMIC DNA]</scope>
    <source>
        <strain evidence="2">JCM 19239</strain>
    </source>
</reference>
<comment type="caution">
    <text evidence="1">The sequence shown here is derived from an EMBL/GenBank/DDBJ whole genome shotgun (WGS) entry which is preliminary data.</text>
</comment>
<gene>
    <name evidence="1" type="ORF">JCM19239_157</name>
</gene>
<proteinExistence type="predicted"/>
<dbReference type="Proteomes" id="UP000029223">
    <property type="component" value="Unassembled WGS sequence"/>
</dbReference>
<sequence>MIDMRMSDNGNSATTSRPYMTHIAAATMRLIPIVTSQSA</sequence>
<dbReference type="EMBL" id="BBMS01000020">
    <property type="protein sequence ID" value="GAL26655.1"/>
    <property type="molecule type" value="Genomic_DNA"/>
</dbReference>
<organism evidence="1 2">
    <name type="scientific">Vibrio variabilis</name>
    <dbReference type="NCBI Taxonomy" id="990271"/>
    <lineage>
        <taxon>Bacteria</taxon>
        <taxon>Pseudomonadati</taxon>
        <taxon>Pseudomonadota</taxon>
        <taxon>Gammaproteobacteria</taxon>
        <taxon>Vibrionales</taxon>
        <taxon>Vibrionaceae</taxon>
        <taxon>Vibrio</taxon>
    </lineage>
</organism>
<evidence type="ECO:0000313" key="2">
    <source>
        <dbReference type="Proteomes" id="UP000029223"/>
    </source>
</evidence>
<accession>A0ABQ0JD14</accession>
<keyword evidence="2" id="KW-1185">Reference proteome</keyword>
<evidence type="ECO:0000313" key="1">
    <source>
        <dbReference type="EMBL" id="GAL26655.1"/>
    </source>
</evidence>
<protein>
    <submittedName>
        <fullName evidence="1">Uncharacterized protein</fullName>
    </submittedName>
</protein>
<reference evidence="2" key="2">
    <citation type="submission" date="2014-09" db="EMBL/GenBank/DDBJ databases">
        <authorList>
            <consortium name="NBRP consortium"/>
            <person name="Sawabe T."/>
            <person name="Meirelles P."/>
            <person name="Nakanishi M."/>
            <person name="Sayaka M."/>
            <person name="Hattori M."/>
            <person name="Ohkuma M."/>
        </authorList>
    </citation>
    <scope>NUCLEOTIDE SEQUENCE [LARGE SCALE GENOMIC DNA]</scope>
    <source>
        <strain evidence="2">JCM 19239</strain>
    </source>
</reference>